<evidence type="ECO:0000313" key="1">
    <source>
        <dbReference type="EMBL" id="RMM71744.1"/>
    </source>
</evidence>
<sequence length="81" mass="9319">MPLVESIDRPSRMDDQSWRSLKTAIDNRGIRIVSVDLPTSHQGMKAHSGDESTHRMLEAINCMMIDMMAEITKKDYQQKKI</sequence>
<accession>A0A0P9T0H2</accession>
<evidence type="ECO:0000313" key="2">
    <source>
        <dbReference type="Proteomes" id="UP000276829"/>
    </source>
</evidence>
<dbReference type="InterPro" id="IPR036162">
    <property type="entry name" value="Resolvase-like_N_sf"/>
</dbReference>
<dbReference type="EMBL" id="RBON01000086">
    <property type="protein sequence ID" value="RMM71744.1"/>
    <property type="molecule type" value="Genomic_DNA"/>
</dbReference>
<dbReference type="Proteomes" id="UP000276829">
    <property type="component" value="Unassembled WGS sequence"/>
</dbReference>
<gene>
    <name evidence="1" type="ORF">ALQ73_03620</name>
</gene>
<reference evidence="1 2" key="1">
    <citation type="submission" date="2018-08" db="EMBL/GenBank/DDBJ databases">
        <title>Recombination of ecologically and evolutionarily significant loci maintains genetic cohesion in the Pseudomonas syringae species complex.</title>
        <authorList>
            <person name="Dillon M."/>
            <person name="Thakur S."/>
            <person name="Almeida R.N.D."/>
            <person name="Weir B.S."/>
            <person name="Guttman D.S."/>
        </authorList>
    </citation>
    <scope>NUCLEOTIDE SEQUENCE [LARGE SCALE GENOMIC DNA]</scope>
    <source>
        <strain evidence="1 2">ICMP 4324</strain>
    </source>
</reference>
<dbReference type="GO" id="GO:0000150">
    <property type="term" value="F:DNA strand exchange activity"/>
    <property type="evidence" value="ECO:0007669"/>
    <property type="project" value="InterPro"/>
</dbReference>
<comment type="caution">
    <text evidence="1">The sequence shown here is derived from an EMBL/GenBank/DDBJ whole genome shotgun (WGS) entry which is preliminary data.</text>
</comment>
<protein>
    <submittedName>
        <fullName evidence="1">Putative Resolvase</fullName>
    </submittedName>
</protein>
<dbReference type="Gene3D" id="3.40.50.1390">
    <property type="entry name" value="Resolvase, N-terminal catalytic domain"/>
    <property type="match status" value="1"/>
</dbReference>
<name>A0A0P9T0H2_PSESG</name>
<organism evidence="1 2">
    <name type="scientific">Pseudomonas savastanoi pv. glycinea</name>
    <name type="common">Pseudomonas syringae pv. glycinea</name>
    <dbReference type="NCBI Taxonomy" id="318"/>
    <lineage>
        <taxon>Bacteria</taxon>
        <taxon>Pseudomonadati</taxon>
        <taxon>Pseudomonadota</taxon>
        <taxon>Gammaproteobacteria</taxon>
        <taxon>Pseudomonadales</taxon>
        <taxon>Pseudomonadaceae</taxon>
        <taxon>Pseudomonas</taxon>
    </lineage>
</organism>
<dbReference type="GO" id="GO:0003677">
    <property type="term" value="F:DNA binding"/>
    <property type="evidence" value="ECO:0007669"/>
    <property type="project" value="InterPro"/>
</dbReference>
<proteinExistence type="predicted"/>
<dbReference type="AlphaFoldDB" id="A0A0P9T0H2"/>